<keyword evidence="2" id="KW-1185">Reference proteome</keyword>
<dbReference type="RefSeq" id="WP_076600712.1">
    <property type="nucleotide sequence ID" value="NZ_FTMD01000002.1"/>
</dbReference>
<dbReference type="STRING" id="34027.SAMN05421829_102197"/>
<accession>A0A1N6PU32</accession>
<evidence type="ECO:0000313" key="2">
    <source>
        <dbReference type="Proteomes" id="UP000186819"/>
    </source>
</evidence>
<dbReference type="Proteomes" id="UP000186819">
    <property type="component" value="Unassembled WGS sequence"/>
</dbReference>
<gene>
    <name evidence="1" type="ORF">SAMN05421829_102197</name>
</gene>
<organism evidence="1 2">
    <name type="scientific">Aromatoleum tolulyticum</name>
    <dbReference type="NCBI Taxonomy" id="34027"/>
    <lineage>
        <taxon>Bacteria</taxon>
        <taxon>Pseudomonadati</taxon>
        <taxon>Pseudomonadota</taxon>
        <taxon>Betaproteobacteria</taxon>
        <taxon>Rhodocyclales</taxon>
        <taxon>Rhodocyclaceae</taxon>
        <taxon>Aromatoleum</taxon>
    </lineage>
</organism>
<dbReference type="EMBL" id="FTMD01000002">
    <property type="protein sequence ID" value="SIQ07767.1"/>
    <property type="molecule type" value="Genomic_DNA"/>
</dbReference>
<evidence type="ECO:0000313" key="1">
    <source>
        <dbReference type="EMBL" id="SIQ07767.1"/>
    </source>
</evidence>
<protein>
    <submittedName>
        <fullName evidence="1">Uncharacterized protein</fullName>
    </submittedName>
</protein>
<reference evidence="2" key="1">
    <citation type="submission" date="2017-01" db="EMBL/GenBank/DDBJ databases">
        <authorList>
            <person name="Varghese N."/>
            <person name="Submissions S."/>
        </authorList>
    </citation>
    <scope>NUCLEOTIDE SEQUENCE [LARGE SCALE GENOMIC DNA]</scope>
    <source>
        <strain evidence="2">ATCC 51758</strain>
    </source>
</reference>
<proteinExistence type="predicted"/>
<sequence length="70" mass="7734">MPVQPADRKRCVSCKRWGGARKPGANPGEVEYEDDARGPCNEGPWHGTLRGPRNACGQWVMWAELTLPDA</sequence>
<dbReference type="OrthoDB" id="8527375at2"/>
<dbReference type="AlphaFoldDB" id="A0A1N6PU32"/>
<name>A0A1N6PU32_9RHOO</name>